<dbReference type="RefSeq" id="XP_025390676.1">
    <property type="nucleotide sequence ID" value="XM_025530713.1"/>
</dbReference>
<keyword evidence="1" id="KW-0472">Membrane</keyword>
<feature type="transmembrane region" description="Helical" evidence="1">
    <location>
        <begin position="7"/>
        <end position="30"/>
    </location>
</feature>
<protein>
    <submittedName>
        <fullName evidence="2">Uncharacterized protein</fullName>
    </submittedName>
</protein>
<evidence type="ECO:0000256" key="1">
    <source>
        <dbReference type="SAM" id="Phobius"/>
    </source>
</evidence>
<organism evidence="2 3">
    <name type="scientific">Aspergillus eucalypticola (strain CBS 122712 / IBT 29274)</name>
    <dbReference type="NCBI Taxonomy" id="1448314"/>
    <lineage>
        <taxon>Eukaryota</taxon>
        <taxon>Fungi</taxon>
        <taxon>Dikarya</taxon>
        <taxon>Ascomycota</taxon>
        <taxon>Pezizomycotina</taxon>
        <taxon>Eurotiomycetes</taxon>
        <taxon>Eurotiomycetidae</taxon>
        <taxon>Eurotiales</taxon>
        <taxon>Aspergillaceae</taxon>
        <taxon>Aspergillus</taxon>
        <taxon>Aspergillus subgen. Circumdati</taxon>
    </lineage>
</organism>
<gene>
    <name evidence="2" type="ORF">BO83DRAFT_376424</name>
</gene>
<keyword evidence="1" id="KW-1133">Transmembrane helix</keyword>
<keyword evidence="1" id="KW-0812">Transmembrane</keyword>
<keyword evidence="3" id="KW-1185">Reference proteome</keyword>
<accession>A0A317VWZ2</accession>
<name>A0A317VWZ2_ASPEC</name>
<comment type="caution">
    <text evidence="2">The sequence shown here is derived from an EMBL/GenBank/DDBJ whole genome shotgun (WGS) entry which is preliminary data.</text>
</comment>
<dbReference type="Proteomes" id="UP000246171">
    <property type="component" value="Unassembled WGS sequence"/>
</dbReference>
<sequence>MNNHGRYLIFFLVITFIHLIILDFPLISFLDSANSRSILSSTNPFPSLLYNSN</sequence>
<dbReference type="VEuPathDB" id="FungiDB:BO83DRAFT_376424"/>
<evidence type="ECO:0000313" key="2">
    <source>
        <dbReference type="EMBL" id="PWY78884.1"/>
    </source>
</evidence>
<reference evidence="2" key="1">
    <citation type="submission" date="2016-12" db="EMBL/GenBank/DDBJ databases">
        <title>The genomes of Aspergillus section Nigri reveals drivers in fungal speciation.</title>
        <authorList>
            <consortium name="DOE Joint Genome Institute"/>
            <person name="Vesth T.C."/>
            <person name="Nybo J."/>
            <person name="Theobald S."/>
            <person name="Brandl J."/>
            <person name="Frisvad J.C."/>
            <person name="Nielsen K.F."/>
            <person name="Lyhne E.K."/>
            <person name="Kogle M.E."/>
            <person name="Kuo A."/>
            <person name="Riley R."/>
            <person name="Clum A."/>
            <person name="Nolan M."/>
            <person name="Lipzen A."/>
            <person name="Salamov A."/>
            <person name="Henrissat B."/>
            <person name="Wiebenga A."/>
            <person name="De vries R.P."/>
            <person name="Grigoriev I.V."/>
            <person name="Mortensen U.H."/>
            <person name="Andersen M.R."/>
            <person name="Baker S.E."/>
        </authorList>
    </citation>
    <scope>NUCLEOTIDE SEQUENCE</scope>
    <source>
        <strain evidence="2">CBS 122712</strain>
    </source>
</reference>
<proteinExistence type="predicted"/>
<dbReference type="AlphaFoldDB" id="A0A317VWZ2"/>
<evidence type="ECO:0000313" key="3">
    <source>
        <dbReference type="Proteomes" id="UP000246171"/>
    </source>
</evidence>
<dbReference type="GeneID" id="37052675"/>
<dbReference type="EMBL" id="MSFU01000006">
    <property type="protein sequence ID" value="PWY78884.1"/>
    <property type="molecule type" value="Genomic_DNA"/>
</dbReference>